<name>A0A2W2DRY7_9ACTN</name>
<keyword evidence="2" id="KW-1185">Reference proteome</keyword>
<dbReference type="RefSeq" id="WP_111132441.1">
    <property type="nucleotide sequence ID" value="NZ_POUB01000007.1"/>
</dbReference>
<gene>
    <name evidence="1" type="ORF">C1I99_02020</name>
</gene>
<evidence type="ECO:0000313" key="2">
    <source>
        <dbReference type="Proteomes" id="UP000248749"/>
    </source>
</evidence>
<evidence type="ECO:0000313" key="1">
    <source>
        <dbReference type="EMBL" id="PZG02518.1"/>
    </source>
</evidence>
<dbReference type="Proteomes" id="UP000248749">
    <property type="component" value="Unassembled WGS sequence"/>
</dbReference>
<proteinExistence type="predicted"/>
<sequence length="118" mass="13093">MTRLVVVYDGACGDCSAIAARLSDVLAPEVLTRSCRDPHLATEFPVLAGHLRDRPCRRPLMIVVRSGGRAEVASGWSMLWVAAGLVAPRRWRAALRLALRVIWGGIGRRPWAGWPRRR</sequence>
<organism evidence="1 2">
    <name type="scientific">Micromonospora deserti</name>
    <dbReference type="NCBI Taxonomy" id="2070366"/>
    <lineage>
        <taxon>Bacteria</taxon>
        <taxon>Bacillati</taxon>
        <taxon>Actinomycetota</taxon>
        <taxon>Actinomycetes</taxon>
        <taxon>Micromonosporales</taxon>
        <taxon>Micromonosporaceae</taxon>
        <taxon>Micromonospora</taxon>
    </lineage>
</organism>
<comment type="caution">
    <text evidence="1">The sequence shown here is derived from an EMBL/GenBank/DDBJ whole genome shotgun (WGS) entry which is preliminary data.</text>
</comment>
<reference evidence="1 2" key="1">
    <citation type="submission" date="2018-01" db="EMBL/GenBank/DDBJ databases">
        <title>Draft genome sequence of Salinispora sp. 13K206.</title>
        <authorList>
            <person name="Sahin N."/>
            <person name="Saygin H."/>
            <person name="Ay H."/>
        </authorList>
    </citation>
    <scope>NUCLEOTIDE SEQUENCE [LARGE SCALE GENOMIC DNA]</scope>
    <source>
        <strain evidence="1 2">13K206</strain>
    </source>
</reference>
<dbReference type="EMBL" id="POUB01000007">
    <property type="protein sequence ID" value="PZG02518.1"/>
    <property type="molecule type" value="Genomic_DNA"/>
</dbReference>
<dbReference type="AlphaFoldDB" id="A0A2W2DRY7"/>
<protein>
    <submittedName>
        <fullName evidence="1">Uncharacterized protein</fullName>
    </submittedName>
</protein>
<dbReference type="OrthoDB" id="3576661at2"/>
<accession>A0A2W2DRY7</accession>